<feature type="compositionally biased region" description="Polar residues" evidence="1">
    <location>
        <begin position="616"/>
        <end position="646"/>
    </location>
</feature>
<feature type="compositionally biased region" description="Polar residues" evidence="1">
    <location>
        <begin position="363"/>
        <end position="377"/>
    </location>
</feature>
<dbReference type="Proteomes" id="UP000658997">
    <property type="component" value="Unassembled WGS sequence"/>
</dbReference>
<feature type="compositionally biased region" description="Low complexity" evidence="1">
    <location>
        <begin position="1565"/>
        <end position="1579"/>
    </location>
</feature>
<feature type="compositionally biased region" description="Polar residues" evidence="1">
    <location>
        <begin position="1839"/>
        <end position="1856"/>
    </location>
</feature>
<feature type="region of interest" description="Disordered" evidence="1">
    <location>
        <begin position="1911"/>
        <end position="1944"/>
    </location>
</feature>
<dbReference type="OrthoDB" id="2555678at2759"/>
<feature type="region of interest" description="Disordered" evidence="1">
    <location>
        <begin position="210"/>
        <end position="322"/>
    </location>
</feature>
<feature type="region of interest" description="Disordered" evidence="1">
    <location>
        <begin position="358"/>
        <end position="377"/>
    </location>
</feature>
<evidence type="ECO:0000313" key="5">
    <source>
        <dbReference type="Proteomes" id="UP000658997"/>
    </source>
</evidence>
<feature type="compositionally biased region" description="Polar residues" evidence="1">
    <location>
        <begin position="834"/>
        <end position="844"/>
    </location>
</feature>
<keyword evidence="5" id="KW-1185">Reference proteome</keyword>
<feature type="compositionally biased region" description="Low complexity" evidence="1">
    <location>
        <begin position="976"/>
        <end position="994"/>
    </location>
</feature>
<feature type="compositionally biased region" description="Low complexity" evidence="1">
    <location>
        <begin position="598"/>
        <end position="615"/>
    </location>
</feature>
<feature type="compositionally biased region" description="Polar residues" evidence="1">
    <location>
        <begin position="659"/>
        <end position="686"/>
    </location>
</feature>
<feature type="region of interest" description="Disordered" evidence="1">
    <location>
        <begin position="813"/>
        <end position="922"/>
    </location>
</feature>
<evidence type="ECO:0000313" key="3">
    <source>
        <dbReference type="EMBL" id="SYW81050.1"/>
    </source>
</evidence>
<feature type="compositionally biased region" description="Polar residues" evidence="1">
    <location>
        <begin position="580"/>
        <end position="597"/>
    </location>
</feature>
<protein>
    <submittedName>
        <fullName evidence="2">Uncharacterized protein</fullName>
    </submittedName>
</protein>
<reference evidence="3" key="3">
    <citation type="submission" date="2018-08" db="EMBL/GenBank/DDBJ databases">
        <authorList>
            <person name="Guldener U."/>
        </authorList>
    </citation>
    <scope>NUCLEOTIDE SEQUENCE</scope>
    <source>
        <strain evidence="3">UB2</strain>
    </source>
</reference>
<feature type="compositionally biased region" description="Polar residues" evidence="1">
    <location>
        <begin position="401"/>
        <end position="416"/>
    </location>
</feature>
<feature type="compositionally biased region" description="Basic and acidic residues" evidence="1">
    <location>
        <begin position="1916"/>
        <end position="1930"/>
    </location>
</feature>
<feature type="compositionally biased region" description="Low complexity" evidence="1">
    <location>
        <begin position="701"/>
        <end position="712"/>
    </location>
</feature>
<feature type="compositionally biased region" description="Basic and acidic residues" evidence="1">
    <location>
        <begin position="1823"/>
        <end position="1833"/>
    </location>
</feature>
<name>A0A1K0HD41_9BASI</name>
<organism evidence="2 4">
    <name type="scientific">Ustilago bromivora</name>
    <dbReference type="NCBI Taxonomy" id="307758"/>
    <lineage>
        <taxon>Eukaryota</taxon>
        <taxon>Fungi</taxon>
        <taxon>Dikarya</taxon>
        <taxon>Basidiomycota</taxon>
        <taxon>Ustilaginomycotina</taxon>
        <taxon>Ustilaginomycetes</taxon>
        <taxon>Ustilaginales</taxon>
        <taxon>Ustilaginaceae</taxon>
        <taxon>Ustilago</taxon>
    </lineage>
</organism>
<feature type="region of interest" description="Disordered" evidence="1">
    <location>
        <begin position="1"/>
        <end position="197"/>
    </location>
</feature>
<feature type="compositionally biased region" description="Polar residues" evidence="1">
    <location>
        <begin position="122"/>
        <end position="139"/>
    </location>
</feature>
<dbReference type="EMBL" id="ULHB01000088">
    <property type="protein sequence ID" value="SYW81050.1"/>
    <property type="molecule type" value="Genomic_DNA"/>
</dbReference>
<feature type="region of interest" description="Disordered" evidence="1">
    <location>
        <begin position="1246"/>
        <end position="1324"/>
    </location>
</feature>
<feature type="compositionally biased region" description="Low complexity" evidence="1">
    <location>
        <begin position="1148"/>
        <end position="1162"/>
    </location>
</feature>
<feature type="compositionally biased region" description="Low complexity" evidence="1">
    <location>
        <begin position="290"/>
        <end position="315"/>
    </location>
</feature>
<feature type="compositionally biased region" description="Polar residues" evidence="1">
    <location>
        <begin position="947"/>
        <end position="974"/>
    </location>
</feature>
<evidence type="ECO:0000313" key="4">
    <source>
        <dbReference type="Proteomes" id="UP000179920"/>
    </source>
</evidence>
<feature type="region of interest" description="Disordered" evidence="1">
    <location>
        <begin position="1809"/>
        <end position="1856"/>
    </location>
</feature>
<feature type="compositionally biased region" description="Polar residues" evidence="1">
    <location>
        <begin position="860"/>
        <end position="885"/>
    </location>
</feature>
<feature type="compositionally biased region" description="Low complexity" evidence="1">
    <location>
        <begin position="1089"/>
        <end position="1100"/>
    </location>
</feature>
<feature type="compositionally biased region" description="Polar residues" evidence="1">
    <location>
        <begin position="1184"/>
        <end position="1195"/>
    </location>
</feature>
<sequence>MGQGQSRPPAFHPSTVSSERIADLEASRHYPTSASGWIKRPRSRFIAGRRDRFSSTDIISYPHHQFIPKEQRQRSAGPIRSRPEPCEYAPRPAPQPPWLPSSLALSPTTTFPPTNVVDSIADASTTPNSLQPSAETSPLKSLKRSSAHRVSATPRDPPLLEEPESIKDHASVDGHCNPPQTPPSASDHGHEPVPISPSLALALKAALGSRSLPRTQDDHLAVDAHNNASMTSPRSNQGGPDQLSSRLQQGAELWTRTPRPSIPEGCQSESEDFRQRPSDQASPQPSGLAASSRAQNSRFSFSSSHPTTSSSGNQSDAHSRRCRSSIYATRMDLQRYSCTASETGDSAQNQASISVFRHPVPDSSRSQCHTRASSSPIEANLAVPATWTPAASIARSKRHSGTQQPTHQRSNPSLFSASSDCDPAFYRDQHADQIATASNQTLVRQNAIDPATLVHRAFDRYEEPAQDTAAASRRSSILRSIHSDVAGSRQSSLGTKQVEQLRRGPEVEMHQDSIDTIFDVQPTPVVRRTKARTLIDRLRGKTARAAEASTAEANMVTVQAQLRANPANAGSMRSRLRSLSHAQAANRSVAQNAPTQTLSIQSQSHAQSQTQQLSLPSASGTLGQRPSQHRSSPIPAQTGATTSSVVSDRIAPQAAFDSSRPTSIRSVRTQRSIRSARSYNSSNGSLSARYKAAQPPSNAFSSSRAKSTTTSTSSLWWKQNQLKRKGSEGIVSEAQAAKQGRSGFFPSGHEPQDSAWVDIDAEEQQTTASEDPSTFAKALSSDIPFEAKPQKSKMAGGLWIWPRRPSAARVFSFRPSRSQSGHGGRAERVDSEPCSPTTARSTQPDDAVLSPVNVIGMPVDTSSSSLRPVLAGSSTGNSSETSFTSLAPPIPPAPVPPLRKPRRPSQKTQTPSRQERSDSADSILTLSCWVDGAGGLNIQPPQQTQQHMAQSEASLAQTEITATQAHRSSTSATSLAVGSASTAPTSVSAATSAGEQQSSLPPTPRVTAPKHKAVTLSDYALSPAPTLSRRLSDISDAGTKETLLSDRESLTAPKMSSDSFVRGPIDEQHPHLQTFYPAGIFVTRPVRPTPSTITSPSSPMTEEEAGTASPRRVGGVPDFSSPSLSLGHDGSFGRSTSAHTQDPSLTETSRSFRSVPSFRSTSDGSVRRYRPLPTLPGRARGNSVDPTMNRRNPSYGTDSFVTAESHSRYGSIEQPAPDRIDGLPVPDTQLSPLMLMGMVTAANSPTQWTHNSHDGLPGEPSRSSLASIASPMAGTRPLPSIPTRSIDATLDLTRPHSKGAGQRRSLSQTGGAAEGPPLSPSAFYDIKPQTLLPPAKTPVGPRHSWSSADGPWSATVVTASPAVGAVRGIASPEMTVTDGDVLRRALAQARDDRDDAYRNRERQMVSSGVVIDDDEDAELTRLEMWRSGSKILPKKTVRSESAYGSVIVDRAPFADTGVQASLAALRALESPGESLRTILARQRIFGEPDASVTECLRGSHILDSESPLDDQDLLVMSGPRPRRRAAPYPRLRESFYSSEEFSSSGRSLSGRRVDRVRRRRQQNYTSMAEASSASVAETSGRGSDSEGATLAAIRYVRSRTARGSAEGRASQTHGRRDSAVQTNDVVAEETPSASRATAWEDLAGITKPEQGWRAASSRLDSDNALASQQGKIPEMALTPPVGNLEQQQHASRPRHDRYVTAMSHADSTMASHEQDIRELADQTQDPIFRPVDFDGGVGLSPHANAVSPASTVSPALLLKHERVALQMPSSVTLVGSRVAFPISSIPSGSLHEQRYMQSPSLPHDLAIVQRSEPRSYVPPATRIRPEKDTEQTSRRMLVQQRQRSQSDVHVSSARNSRISLPRSRHYETVMSRYDAQLEDLLHLREKVLQLESSRGHGRFDSFATSFVDHGSTISNHGDHSYSVDRSDVRPRKSSTSSKRKLRPSKLGYTMPDIMAWQAGLGNNNQTSSAVV</sequence>
<feature type="compositionally biased region" description="Pro residues" evidence="1">
    <location>
        <begin position="888"/>
        <end position="898"/>
    </location>
</feature>
<feature type="region of interest" description="Disordered" evidence="1">
    <location>
        <begin position="392"/>
        <end position="416"/>
    </location>
</feature>
<feature type="compositionally biased region" description="Low complexity" evidence="1">
    <location>
        <begin position="100"/>
        <end position="113"/>
    </location>
</feature>
<gene>
    <name evidence="3" type="ORF">UBRO2_04082</name>
    <name evidence="2" type="ORF">UBRO_04804</name>
</gene>
<dbReference type="Proteomes" id="UP000179920">
    <property type="component" value="Chromosome VII"/>
</dbReference>
<accession>A0A1K0HD41</accession>
<evidence type="ECO:0000313" key="2">
    <source>
        <dbReference type="EMBL" id="SAM82210.1"/>
    </source>
</evidence>
<dbReference type="EMBL" id="LT558123">
    <property type="protein sequence ID" value="SAM82210.1"/>
    <property type="molecule type" value="Genomic_DNA"/>
</dbReference>
<feature type="region of interest" description="Disordered" evidence="1">
    <location>
        <begin position="566"/>
        <end position="712"/>
    </location>
</feature>
<proteinExistence type="predicted"/>
<feature type="region of interest" description="Disordered" evidence="1">
    <location>
        <begin position="1085"/>
        <end position="1195"/>
    </location>
</feature>
<reference evidence="2" key="1">
    <citation type="submission" date="2016-04" db="EMBL/GenBank/DDBJ databases">
        <authorList>
            <person name="Evans L.H."/>
            <person name="Alamgir A."/>
            <person name="Owens N."/>
            <person name="Weber N.D."/>
            <person name="Virtaneva K."/>
            <person name="Barbian K."/>
            <person name="Babar A."/>
            <person name="Rosenke K."/>
        </authorList>
    </citation>
    <scope>NUCLEOTIDE SEQUENCE</scope>
    <source>
        <strain evidence="2">UB2112</strain>
    </source>
</reference>
<evidence type="ECO:0000256" key="1">
    <source>
        <dbReference type="SAM" id="MobiDB-lite"/>
    </source>
</evidence>
<feature type="region of interest" description="Disordered" evidence="1">
    <location>
        <begin position="937"/>
        <end position="1010"/>
    </location>
</feature>
<feature type="compositionally biased region" description="Polar residues" evidence="1">
    <location>
        <begin position="226"/>
        <end position="248"/>
    </location>
</feature>
<reference evidence="4" key="2">
    <citation type="submission" date="2016-04" db="EMBL/GenBank/DDBJ databases">
        <authorList>
            <person name="Guldener U."/>
            <person name="Guldener U."/>
        </authorList>
    </citation>
    <scope>NUCLEOTIDE SEQUENCE [LARGE SCALE GENOMIC DNA]</scope>
    <source>
        <strain evidence="4">UB2112</strain>
    </source>
</reference>
<feature type="region of interest" description="Disordered" evidence="1">
    <location>
        <begin position="1561"/>
        <end position="1636"/>
    </location>
</feature>
<feature type="compositionally biased region" description="Polar residues" evidence="1">
    <location>
        <begin position="1133"/>
        <end position="1147"/>
    </location>
</feature>